<name>A0A915DR38_9BILA</name>
<dbReference type="AlphaFoldDB" id="A0A915DR38"/>
<evidence type="ECO:0000313" key="2">
    <source>
        <dbReference type="Proteomes" id="UP000887574"/>
    </source>
</evidence>
<keyword evidence="2" id="KW-1185">Reference proteome</keyword>
<proteinExistence type="predicted"/>
<feature type="compositionally biased region" description="Acidic residues" evidence="1">
    <location>
        <begin position="46"/>
        <end position="55"/>
    </location>
</feature>
<protein>
    <submittedName>
        <fullName evidence="3">Uncharacterized protein</fullName>
    </submittedName>
</protein>
<accession>A0A915DR38</accession>
<reference evidence="3" key="1">
    <citation type="submission" date="2022-11" db="UniProtKB">
        <authorList>
            <consortium name="WormBaseParasite"/>
        </authorList>
    </citation>
    <scope>IDENTIFICATION</scope>
</reference>
<feature type="region of interest" description="Disordered" evidence="1">
    <location>
        <begin position="45"/>
        <end position="68"/>
    </location>
</feature>
<sequence length="68" mass="7795">MDFVIYVSKQRQHHNYCFKLHGSVQEGRQMLEDARAGVDAVMAGMEESDPEEDDENRYLSDMSIDIGV</sequence>
<dbReference type="Proteomes" id="UP000887574">
    <property type="component" value="Unplaced"/>
</dbReference>
<evidence type="ECO:0000256" key="1">
    <source>
        <dbReference type="SAM" id="MobiDB-lite"/>
    </source>
</evidence>
<dbReference type="WBParaSite" id="jg22033">
    <property type="protein sequence ID" value="jg22033"/>
    <property type="gene ID" value="jg22033"/>
</dbReference>
<evidence type="ECO:0000313" key="3">
    <source>
        <dbReference type="WBParaSite" id="jg22033"/>
    </source>
</evidence>
<organism evidence="2 3">
    <name type="scientific">Ditylenchus dipsaci</name>
    <dbReference type="NCBI Taxonomy" id="166011"/>
    <lineage>
        <taxon>Eukaryota</taxon>
        <taxon>Metazoa</taxon>
        <taxon>Ecdysozoa</taxon>
        <taxon>Nematoda</taxon>
        <taxon>Chromadorea</taxon>
        <taxon>Rhabditida</taxon>
        <taxon>Tylenchina</taxon>
        <taxon>Tylenchomorpha</taxon>
        <taxon>Sphaerularioidea</taxon>
        <taxon>Anguinidae</taxon>
        <taxon>Anguininae</taxon>
        <taxon>Ditylenchus</taxon>
    </lineage>
</organism>